<reference evidence="1 2" key="1">
    <citation type="submission" date="2021-04" db="EMBL/GenBank/DDBJ databases">
        <authorList>
            <person name="Bliznina A."/>
        </authorList>
    </citation>
    <scope>NUCLEOTIDE SEQUENCE [LARGE SCALE GENOMIC DNA]</scope>
</reference>
<dbReference type="Proteomes" id="UP001158576">
    <property type="component" value="Chromosome PAR"/>
</dbReference>
<protein>
    <submittedName>
        <fullName evidence="1">Oidioi.mRNA.OKI2018_I69.PAR.g9501.t1.cds</fullName>
    </submittedName>
</protein>
<accession>A0ABN7RLW9</accession>
<dbReference type="EMBL" id="OU015568">
    <property type="protein sequence ID" value="CAG5080194.1"/>
    <property type="molecule type" value="Genomic_DNA"/>
</dbReference>
<name>A0ABN7RLW9_OIKDI</name>
<evidence type="ECO:0000313" key="2">
    <source>
        <dbReference type="Proteomes" id="UP001158576"/>
    </source>
</evidence>
<evidence type="ECO:0000313" key="1">
    <source>
        <dbReference type="EMBL" id="CAG5080194.1"/>
    </source>
</evidence>
<keyword evidence="2" id="KW-1185">Reference proteome</keyword>
<gene>
    <name evidence="1" type="ORF">OKIOD_LOCUS1059</name>
</gene>
<organism evidence="1 2">
    <name type="scientific">Oikopleura dioica</name>
    <name type="common">Tunicate</name>
    <dbReference type="NCBI Taxonomy" id="34765"/>
    <lineage>
        <taxon>Eukaryota</taxon>
        <taxon>Metazoa</taxon>
        <taxon>Chordata</taxon>
        <taxon>Tunicata</taxon>
        <taxon>Appendicularia</taxon>
        <taxon>Copelata</taxon>
        <taxon>Oikopleuridae</taxon>
        <taxon>Oikopleura</taxon>
    </lineage>
</organism>
<proteinExistence type="predicted"/>
<sequence>MHQNNSKAAFQLIFGSEKATNCQLPAPVLDCDCDKLPANGPEAEGVCEEVDRRSIKMLFTCPTNPANSKRFRGKCRQVSKAKSFSLPMPCGELDCRCKDEMAIFAADRGAASQCWSGGKNQHIEFSATRTEMEFGMMAKKEGRAR</sequence>